<accession>A0A927EW64</accession>
<feature type="domain" description="Peptidoglycan binding-like" evidence="2">
    <location>
        <begin position="38"/>
        <end position="90"/>
    </location>
</feature>
<dbReference type="InterPro" id="IPR036365">
    <property type="entry name" value="PGBD-like_sf"/>
</dbReference>
<sequence length="298" mass="30535">MRRLPAVVAAVLTAVLATLLSAPAAQAADWPVVGGGSSGPRVTAVQHLLTAHGHGTTADGDFGPATTAKVEEFQSARGLTADGYVGPATWPELVVTVSGGSDGSAVKAAQVLLNSHGHGLAVDGDFGPGTDAATRDFQNAEGLSVDGIIGPNTWRALVSGGGSGGSDEKLTHSQAASMFTSAGIAWSSSGNCSDRHTRTCTSFDQLRRTSAEGVIALKRASGCSVHITGGTETGHASGTYSHWNGYKIDFAPYSCVSSYITNTFTYLGRRSDGAALYRAGTGDVYAREGSHWDATYHG</sequence>
<evidence type="ECO:0000313" key="4">
    <source>
        <dbReference type="Proteomes" id="UP000632289"/>
    </source>
</evidence>
<dbReference type="Proteomes" id="UP000632289">
    <property type="component" value="Unassembled WGS sequence"/>
</dbReference>
<feature type="domain" description="Peptidoglycan binding-like" evidence="2">
    <location>
        <begin position="103"/>
        <end position="157"/>
    </location>
</feature>
<keyword evidence="1" id="KW-0732">Signal</keyword>
<feature type="chain" id="PRO_5037941748" evidence="1">
    <location>
        <begin position="28"/>
        <end position="298"/>
    </location>
</feature>
<comment type="caution">
    <text evidence="3">The sequence shown here is derived from an EMBL/GenBank/DDBJ whole genome shotgun (WGS) entry which is preliminary data.</text>
</comment>
<keyword evidence="4" id="KW-1185">Reference proteome</keyword>
<name>A0A927EW64_9ACTN</name>
<dbReference type="SUPFAM" id="SSF47090">
    <property type="entry name" value="PGBD-like"/>
    <property type="match status" value="2"/>
</dbReference>
<dbReference type="Pfam" id="PF01471">
    <property type="entry name" value="PG_binding_1"/>
    <property type="match status" value="2"/>
</dbReference>
<organism evidence="3 4">
    <name type="scientific">Streptomyces chumphonensis</name>
    <dbReference type="NCBI Taxonomy" id="1214925"/>
    <lineage>
        <taxon>Bacteria</taxon>
        <taxon>Bacillati</taxon>
        <taxon>Actinomycetota</taxon>
        <taxon>Actinomycetes</taxon>
        <taxon>Kitasatosporales</taxon>
        <taxon>Streptomycetaceae</taxon>
        <taxon>Streptomyces</taxon>
    </lineage>
</organism>
<reference evidence="3" key="1">
    <citation type="submission" date="2020-09" db="EMBL/GenBank/DDBJ databases">
        <title>Secondary metabolite and genome analysis of marine Streptomyces chumphonensis KK1-2T.</title>
        <authorList>
            <person name="Phongsopitanun W."/>
            <person name="Kanchanasin P."/>
            <person name="Pittayakhajonwut P."/>
            <person name="Suwanborirux K."/>
            <person name="Tanasupawat S."/>
        </authorList>
    </citation>
    <scope>NUCLEOTIDE SEQUENCE</scope>
    <source>
        <strain evidence="3">KK1-2</strain>
    </source>
</reference>
<proteinExistence type="predicted"/>
<gene>
    <name evidence="3" type="ORF">IF129_02620</name>
</gene>
<evidence type="ECO:0000259" key="2">
    <source>
        <dbReference type="Pfam" id="PF01471"/>
    </source>
</evidence>
<protein>
    <submittedName>
        <fullName evidence="3">Peptidoglycan-binding protein</fullName>
    </submittedName>
</protein>
<dbReference type="InterPro" id="IPR002477">
    <property type="entry name" value="Peptidoglycan-bd-like"/>
</dbReference>
<dbReference type="InterPro" id="IPR036366">
    <property type="entry name" value="PGBDSf"/>
</dbReference>
<dbReference type="Gene3D" id="1.10.101.10">
    <property type="entry name" value="PGBD-like superfamily/PGBD"/>
    <property type="match status" value="2"/>
</dbReference>
<dbReference type="AlphaFoldDB" id="A0A927EW64"/>
<dbReference type="EMBL" id="JACXYU010000001">
    <property type="protein sequence ID" value="MBD3930470.1"/>
    <property type="molecule type" value="Genomic_DNA"/>
</dbReference>
<feature type="signal peptide" evidence="1">
    <location>
        <begin position="1"/>
        <end position="27"/>
    </location>
</feature>
<evidence type="ECO:0000256" key="1">
    <source>
        <dbReference type="SAM" id="SignalP"/>
    </source>
</evidence>
<evidence type="ECO:0000313" key="3">
    <source>
        <dbReference type="EMBL" id="MBD3930470.1"/>
    </source>
</evidence>